<evidence type="ECO:0000256" key="1">
    <source>
        <dbReference type="SAM" id="Phobius"/>
    </source>
</evidence>
<keyword evidence="1" id="KW-0472">Membrane</keyword>
<dbReference type="Proteomes" id="UP001178508">
    <property type="component" value="Chromosome 6"/>
</dbReference>
<evidence type="ECO:0000313" key="2">
    <source>
        <dbReference type="EMBL" id="CAJ1059151.1"/>
    </source>
</evidence>
<sequence length="170" mass="17921">MPKSNSVSEAESGGGGVYEEECFSSPLPVGKKGAQDMLASLENTERGRMVVEVVVVLVVVLVVVVVVVVWCVFFLLPPSSNSTLPCCPRLRPFRELGGGRGVCVCVCMCVCKVSGGLLLKPSGVEPLALSPLLHPTSPSLPHPLVSLLLSPGTKNALNAWRLLQCQITKG</sequence>
<gene>
    <name evidence="2" type="ORF">XNOV1_A004371</name>
</gene>
<protein>
    <submittedName>
        <fullName evidence="2">Uncharacterized protein</fullName>
    </submittedName>
</protein>
<reference evidence="2" key="1">
    <citation type="submission" date="2023-08" db="EMBL/GenBank/DDBJ databases">
        <authorList>
            <person name="Alioto T."/>
            <person name="Alioto T."/>
            <person name="Gomez Garrido J."/>
        </authorList>
    </citation>
    <scope>NUCLEOTIDE SEQUENCE</scope>
</reference>
<keyword evidence="1" id="KW-1133">Transmembrane helix</keyword>
<feature type="transmembrane region" description="Helical" evidence="1">
    <location>
        <begin position="53"/>
        <end position="76"/>
    </location>
</feature>
<evidence type="ECO:0000313" key="3">
    <source>
        <dbReference type="Proteomes" id="UP001178508"/>
    </source>
</evidence>
<proteinExistence type="predicted"/>
<name>A0AAV1FCN6_XYRNO</name>
<accession>A0AAV1FCN6</accession>
<keyword evidence="3" id="KW-1185">Reference proteome</keyword>
<dbReference type="AlphaFoldDB" id="A0AAV1FCN6"/>
<keyword evidence="1" id="KW-0812">Transmembrane</keyword>
<dbReference type="EMBL" id="OY660869">
    <property type="protein sequence ID" value="CAJ1059151.1"/>
    <property type="molecule type" value="Genomic_DNA"/>
</dbReference>
<organism evidence="2 3">
    <name type="scientific">Xyrichtys novacula</name>
    <name type="common">Pearly razorfish</name>
    <name type="synonym">Hemipteronotus novacula</name>
    <dbReference type="NCBI Taxonomy" id="13765"/>
    <lineage>
        <taxon>Eukaryota</taxon>
        <taxon>Metazoa</taxon>
        <taxon>Chordata</taxon>
        <taxon>Craniata</taxon>
        <taxon>Vertebrata</taxon>
        <taxon>Euteleostomi</taxon>
        <taxon>Actinopterygii</taxon>
        <taxon>Neopterygii</taxon>
        <taxon>Teleostei</taxon>
        <taxon>Neoteleostei</taxon>
        <taxon>Acanthomorphata</taxon>
        <taxon>Eupercaria</taxon>
        <taxon>Labriformes</taxon>
        <taxon>Labridae</taxon>
        <taxon>Xyrichtys</taxon>
    </lineage>
</organism>